<protein>
    <recommendedName>
        <fullName evidence="6 7">Nuclear/nucleolar GTPase 2</fullName>
    </recommendedName>
</protein>
<evidence type="ECO:0000256" key="7">
    <source>
        <dbReference type="RuleBase" id="RU364023"/>
    </source>
</evidence>
<dbReference type="Proteomes" id="UP001314263">
    <property type="component" value="Unassembled WGS sequence"/>
</dbReference>
<dbReference type="CDD" id="cd01858">
    <property type="entry name" value="NGP_1"/>
    <property type="match status" value="1"/>
</dbReference>
<dbReference type="Pfam" id="PF08153">
    <property type="entry name" value="NGP1NT"/>
    <property type="match status" value="1"/>
</dbReference>
<keyword evidence="7" id="KW-0378">Hydrolase</keyword>
<dbReference type="PRINTS" id="PR00326">
    <property type="entry name" value="GTP1OBG"/>
</dbReference>
<reference evidence="10 11" key="1">
    <citation type="submission" date="2023-10" db="EMBL/GenBank/DDBJ databases">
        <authorList>
            <person name="Maclean D."/>
            <person name="Macfadyen A."/>
        </authorList>
    </citation>
    <scope>NUCLEOTIDE SEQUENCE [LARGE SCALE GENOMIC DNA]</scope>
</reference>
<feature type="compositionally biased region" description="Gly residues" evidence="8">
    <location>
        <begin position="574"/>
        <end position="584"/>
    </location>
</feature>
<keyword evidence="4 7" id="KW-0539">Nucleus</keyword>
<dbReference type="AlphaFoldDB" id="A0AAV1IE14"/>
<comment type="function">
    <text evidence="5 7">GTPase involved in pre-60S ribosomal subunit maturation.</text>
</comment>
<comment type="similarity">
    <text evidence="7">Belongs to the TRAFAC class YlqF/YawG GTPase family. RsgA subfamily.</text>
</comment>
<dbReference type="FunFam" id="3.40.50.300:FF:000559">
    <property type="entry name" value="Nuclear/nucleolar GTPase 2"/>
    <property type="match status" value="1"/>
</dbReference>
<evidence type="ECO:0000256" key="5">
    <source>
        <dbReference type="ARBA" id="ARBA00059990"/>
    </source>
</evidence>
<dbReference type="Gene3D" id="1.10.1580.10">
    <property type="match status" value="1"/>
</dbReference>
<organism evidence="10 11">
    <name type="scientific">Coccomyxa viridis</name>
    <dbReference type="NCBI Taxonomy" id="1274662"/>
    <lineage>
        <taxon>Eukaryota</taxon>
        <taxon>Viridiplantae</taxon>
        <taxon>Chlorophyta</taxon>
        <taxon>core chlorophytes</taxon>
        <taxon>Trebouxiophyceae</taxon>
        <taxon>Trebouxiophyceae incertae sedis</taxon>
        <taxon>Coccomyxaceae</taxon>
        <taxon>Coccomyxa</taxon>
    </lineage>
</organism>
<evidence type="ECO:0000256" key="3">
    <source>
        <dbReference type="ARBA" id="ARBA00023134"/>
    </source>
</evidence>
<dbReference type="InterPro" id="IPR050755">
    <property type="entry name" value="TRAFAC_YlqF/YawG_RiboMat"/>
</dbReference>
<dbReference type="InterPro" id="IPR024929">
    <property type="entry name" value="GNL2_CP_dom"/>
</dbReference>
<dbReference type="GO" id="GO:0016787">
    <property type="term" value="F:hydrolase activity"/>
    <property type="evidence" value="ECO:0007669"/>
    <property type="project" value="UniProtKB-KW"/>
</dbReference>
<name>A0AAV1IE14_9CHLO</name>
<keyword evidence="2 7" id="KW-0547">Nucleotide-binding</keyword>
<dbReference type="GO" id="GO:0005730">
    <property type="term" value="C:nucleolus"/>
    <property type="evidence" value="ECO:0007669"/>
    <property type="project" value="UniProtKB-SubCell"/>
</dbReference>
<dbReference type="PANTHER" id="PTHR11089">
    <property type="entry name" value="GTP-BINDING PROTEIN-RELATED"/>
    <property type="match status" value="1"/>
</dbReference>
<dbReference type="GO" id="GO:0005525">
    <property type="term" value="F:GTP binding"/>
    <property type="evidence" value="ECO:0007669"/>
    <property type="project" value="UniProtKB-KW"/>
</dbReference>
<keyword evidence="11" id="KW-1185">Reference proteome</keyword>
<evidence type="ECO:0000256" key="4">
    <source>
        <dbReference type="ARBA" id="ARBA00023242"/>
    </source>
</evidence>
<dbReference type="FunFam" id="1.10.1580.10:FF:000001">
    <property type="entry name" value="Nucleolar GTP-binding protein 2"/>
    <property type="match status" value="1"/>
</dbReference>
<keyword evidence="3 7" id="KW-0342">GTP-binding</keyword>
<dbReference type="Gene3D" id="3.40.50.300">
    <property type="entry name" value="P-loop containing nucleotide triphosphate hydrolases"/>
    <property type="match status" value="1"/>
</dbReference>
<comment type="subcellular location">
    <subcellularLocation>
        <location evidence="1 7">Nucleus</location>
        <location evidence="1 7">Nucleolus</location>
    </subcellularLocation>
</comment>
<accession>A0AAV1IE14</accession>
<feature type="compositionally biased region" description="Low complexity" evidence="8">
    <location>
        <begin position="466"/>
        <end position="477"/>
    </location>
</feature>
<dbReference type="InterPro" id="IPR023179">
    <property type="entry name" value="GTP-bd_ortho_bundle_sf"/>
</dbReference>
<dbReference type="SUPFAM" id="SSF52540">
    <property type="entry name" value="P-loop containing nucleoside triphosphate hydrolases"/>
    <property type="match status" value="1"/>
</dbReference>
<evidence type="ECO:0000256" key="8">
    <source>
        <dbReference type="SAM" id="MobiDB-lite"/>
    </source>
</evidence>
<sequence length="611" mass="67241">MGKARTQAEDSRKPKHSRDASRPSKAGKGQRDAATVRRLKMYSKTAKRDKSGKIIHQDLQSKDLPNTRIQPDRRWFGNTRVIGQKQLDQFREEMSAKVDSAYTVLLREKKLPMALLEDPESKRAGKAARASLVQTQPFAQTFGAKQTRKRPRLSAETYSDLLGDAAHHSAKYVEKQSEEVEEVFEGEKKGTREKGFDKGQSKRIWGELYKVVDSSDVVIQVLDARDPLGTRCKYLEHHLKRNARHKHMLLLLNKCDLVPAWVTKRWLAHLSQEYPTLAFHASINNPFGKGSLLSLLRQLARLRSDRKYISVGFVGYPNVGKSSVINTLRTKKVCNVAPVPGETKVWQYITLMKRIFLIDCPGVVYNKTSDSQTDAVLKGVVRVENLEDATEHIAAVLTRIKPEYLRRAYKIKQWDDAEDFLTRLAQVSGKLLKGGEPDLNTAAKMVLYDWQRGKIPFFVLPPGATAEAPSAPSSAAPTVQPEQVDTEAEAKGADERIALAAEAATRSSAAALLDKQQHIPVKEDYFLPADEVAAGDAALSSKGKDRAHCQADVEAAQASDAFSSDDDDDDDSDGGGGGGGGGGGDESDGYGDEGLSWEAVMQGLQASNAGK</sequence>
<feature type="compositionally biased region" description="Basic and acidic residues" evidence="8">
    <location>
        <begin position="1"/>
        <end position="22"/>
    </location>
</feature>
<dbReference type="PANTHER" id="PTHR11089:SF9">
    <property type="entry name" value="NUCLEOLAR GTP-BINDING PROTEIN 2"/>
    <property type="match status" value="1"/>
</dbReference>
<feature type="region of interest" description="Disordered" evidence="8">
    <location>
        <begin position="1"/>
        <end position="70"/>
    </location>
</feature>
<proteinExistence type="inferred from homology"/>
<evidence type="ECO:0000259" key="9">
    <source>
        <dbReference type="PROSITE" id="PS51721"/>
    </source>
</evidence>
<feature type="compositionally biased region" description="Acidic residues" evidence="8">
    <location>
        <begin position="563"/>
        <end position="573"/>
    </location>
</feature>
<feature type="domain" description="CP-type G" evidence="9">
    <location>
        <begin position="205"/>
        <end position="366"/>
    </location>
</feature>
<evidence type="ECO:0000256" key="6">
    <source>
        <dbReference type="ARBA" id="ARBA00070018"/>
    </source>
</evidence>
<evidence type="ECO:0000313" key="11">
    <source>
        <dbReference type="Proteomes" id="UP001314263"/>
    </source>
</evidence>
<feature type="compositionally biased region" description="Basic and acidic residues" evidence="8">
    <location>
        <begin position="46"/>
        <end position="61"/>
    </location>
</feature>
<evidence type="ECO:0000256" key="1">
    <source>
        <dbReference type="ARBA" id="ARBA00004604"/>
    </source>
</evidence>
<dbReference type="PROSITE" id="PS51721">
    <property type="entry name" value="G_CP"/>
    <property type="match status" value="1"/>
</dbReference>
<dbReference type="InterPro" id="IPR027417">
    <property type="entry name" value="P-loop_NTPase"/>
</dbReference>
<dbReference type="InterPro" id="IPR030378">
    <property type="entry name" value="G_CP_dom"/>
</dbReference>
<dbReference type="Pfam" id="PF01926">
    <property type="entry name" value="MMR_HSR1"/>
    <property type="match status" value="1"/>
</dbReference>
<evidence type="ECO:0000256" key="2">
    <source>
        <dbReference type="ARBA" id="ARBA00022741"/>
    </source>
</evidence>
<feature type="region of interest" description="Disordered" evidence="8">
    <location>
        <begin position="555"/>
        <end position="596"/>
    </location>
</feature>
<dbReference type="InterPro" id="IPR012971">
    <property type="entry name" value="NOG2_N_dom"/>
</dbReference>
<dbReference type="InterPro" id="IPR006073">
    <property type="entry name" value="GTP-bd"/>
</dbReference>
<evidence type="ECO:0000313" key="10">
    <source>
        <dbReference type="EMBL" id="CAK0785611.1"/>
    </source>
</evidence>
<feature type="region of interest" description="Disordered" evidence="8">
    <location>
        <begin position="466"/>
        <end position="490"/>
    </location>
</feature>
<gene>
    <name evidence="10" type="ORF">CVIRNUC_008822</name>
</gene>
<comment type="caution">
    <text evidence="10">The sequence shown here is derived from an EMBL/GenBank/DDBJ whole genome shotgun (WGS) entry which is preliminary data.</text>
</comment>
<dbReference type="EMBL" id="CAUYUE010000012">
    <property type="protein sequence ID" value="CAK0785611.1"/>
    <property type="molecule type" value="Genomic_DNA"/>
</dbReference>